<name>A0A813AAD3_9DINO</name>
<dbReference type="SUPFAM" id="SSF48452">
    <property type="entry name" value="TPR-like"/>
    <property type="match status" value="2"/>
</dbReference>
<evidence type="ECO:0000256" key="1">
    <source>
        <dbReference type="ARBA" id="ARBA00001936"/>
    </source>
</evidence>
<dbReference type="SUPFAM" id="SSF81901">
    <property type="entry name" value="HCP-like"/>
    <property type="match status" value="1"/>
</dbReference>
<comment type="cofactor">
    <cofactor evidence="1">
        <name>Mn(2+)</name>
        <dbReference type="ChEBI" id="CHEBI:29035"/>
    </cofactor>
</comment>
<feature type="non-terminal residue" evidence="12">
    <location>
        <position position="1001"/>
    </location>
</feature>
<evidence type="ECO:0000256" key="2">
    <source>
        <dbReference type="ARBA" id="ARBA00008786"/>
    </source>
</evidence>
<dbReference type="Gene3D" id="3.60.21.10">
    <property type="match status" value="1"/>
</dbReference>
<accession>A0A813AAD3</accession>
<comment type="catalytic activity">
    <reaction evidence="8">
        <text>O-phospho-L-seryl-[protein] + H2O = L-seryl-[protein] + phosphate</text>
        <dbReference type="Rhea" id="RHEA:20629"/>
        <dbReference type="Rhea" id="RHEA-COMP:9863"/>
        <dbReference type="Rhea" id="RHEA-COMP:11604"/>
        <dbReference type="ChEBI" id="CHEBI:15377"/>
        <dbReference type="ChEBI" id="CHEBI:29999"/>
        <dbReference type="ChEBI" id="CHEBI:43474"/>
        <dbReference type="ChEBI" id="CHEBI:83421"/>
        <dbReference type="EC" id="3.1.3.16"/>
    </reaction>
</comment>
<evidence type="ECO:0000256" key="8">
    <source>
        <dbReference type="ARBA" id="ARBA00047761"/>
    </source>
</evidence>
<evidence type="ECO:0000256" key="5">
    <source>
        <dbReference type="ARBA" id="ARBA00022801"/>
    </source>
</evidence>
<dbReference type="InterPro" id="IPR006186">
    <property type="entry name" value="Ser/Thr-sp_prot-phosphatase"/>
</dbReference>
<dbReference type="OrthoDB" id="5421607at2759"/>
<evidence type="ECO:0000256" key="3">
    <source>
        <dbReference type="ARBA" id="ARBA00013081"/>
    </source>
</evidence>
<dbReference type="PRINTS" id="PR00114">
    <property type="entry name" value="STPHPHTASE"/>
</dbReference>
<evidence type="ECO:0000313" key="12">
    <source>
        <dbReference type="EMBL" id="CAE7858236.1"/>
    </source>
</evidence>
<keyword evidence="6" id="KW-0904">Protein phosphatase</keyword>
<evidence type="ECO:0000259" key="11">
    <source>
        <dbReference type="SMART" id="SM00156"/>
    </source>
</evidence>
<dbReference type="InterPro" id="IPR050341">
    <property type="entry name" value="PP1_catalytic_subunit"/>
</dbReference>
<dbReference type="AlphaFoldDB" id="A0A813AAD3"/>
<dbReference type="PANTHER" id="PTHR11668">
    <property type="entry name" value="SERINE/THREONINE PROTEIN PHOSPHATASE"/>
    <property type="match status" value="1"/>
</dbReference>
<keyword evidence="4" id="KW-0479">Metal-binding</keyword>
<evidence type="ECO:0000256" key="4">
    <source>
        <dbReference type="ARBA" id="ARBA00022723"/>
    </source>
</evidence>
<dbReference type="EMBL" id="CAJNJA010056308">
    <property type="protein sequence ID" value="CAE7858236.1"/>
    <property type="molecule type" value="Genomic_DNA"/>
</dbReference>
<protein>
    <recommendedName>
        <fullName evidence="3">protein-serine/threonine phosphatase</fullName>
        <ecNumber evidence="3">3.1.3.16</ecNumber>
    </recommendedName>
</protein>
<reference evidence="12" key="1">
    <citation type="submission" date="2021-02" db="EMBL/GenBank/DDBJ databases">
        <authorList>
            <person name="Dougan E. K."/>
            <person name="Rhodes N."/>
            <person name="Thang M."/>
            <person name="Chan C."/>
        </authorList>
    </citation>
    <scope>NUCLEOTIDE SEQUENCE</scope>
</reference>
<sequence length="1001" mass="111604">MWHAGLLAPSRGACSKKQIDLFLHLLLTFSCSTAAWRGRGSSTTRDMSEKEEGGLGSLEEVLDWKERGNARLKAADNDAALECYSRGIDIGVKAISSFQGLAQDFDPLKKAVSQLLSNRGHIRLAQQLPKLALQDCRRAAEVDFENPKAYWRGVTAALQLEEEQERRDAAELLRQGLRLAWGTGGSALSKLLGENLHLWREWADAGHVPSMYLLALALFKGNQVKQDKAKAFDLFQQAAGRGDSASAAMVEHLQAEVCLPPELEVWARAAAAGDTAAQFNLGLAYYRGDRVPQNLAKCAELWAQAAEQGDEMAQANLDQLQRLMSEQGVQKARGMRDSAGVAQVSYIYTLVNVSQWENVLKACEKHAALEDFTLEHAYALYRLNRFQQALQVLDSRKAADKDAAASRLRLQAQIQYRLSDYGACADVYEKLHQEDAEDHGLIVNAVASYVSGDRPRQAMNLIARNKEALESSYELCFNAACALIDEGRLKEAEDKLTQAKELCTEELMQAEEIGEEDAALLEDHEELAAIRVQQACVMQRRGLEEEAKEVYDKVLRQKPNQGHEVDVTVLAVACNNVVALRSEGKSLFDSLKRINVASKEGLEHKQTRRQTVEIACNKVLLLLQAQKIDVAKKELDKLCESYPDHPRVALVQAAIAHREKKGKVCEEILQGYIASHADDQVVAHAGYDALGWTCAEPVTVTMTRVLPDLDRLLAGLVHPNFLRRPGKLLETDLYILCCHCKEVFLSEPMLLKLEPPLCVVGSMHGHFDQLVKLLERCGSLPDTCYLFLGGYVDKGPPRSIDTMALLFVYKAQFPENLFLLRGRDEDASTSRIYGFYDECQRRFSIKLWKAFVDVFNCMPVCAVIREKIFCVSSGLSPHLTNFDRIQELERPGFVPEEGLLCDLLFARPETGSGWELEGPGQDIAHTFGEDVVQSFAAELGLDLIVRSNQPVGDGYAIFADKLLTLWSIADWDWDDTDDQRYHLAAVMKVADNLDITLEDLF</sequence>
<dbReference type="GO" id="GO:0046872">
    <property type="term" value="F:metal ion binding"/>
    <property type="evidence" value="ECO:0007669"/>
    <property type="project" value="UniProtKB-KW"/>
</dbReference>
<dbReference type="Gene3D" id="1.25.40.10">
    <property type="entry name" value="Tetratricopeptide repeat domain"/>
    <property type="match status" value="4"/>
</dbReference>
<keyword evidence="5" id="KW-0378">Hydrolase</keyword>
<gene>
    <name evidence="12" type="primary">TOPP7</name>
    <name evidence="12" type="ORF">SNEC2469_LOCUS27059</name>
</gene>
<proteinExistence type="inferred from homology"/>
<dbReference type="SMART" id="SM00156">
    <property type="entry name" value="PP2Ac"/>
    <property type="match status" value="1"/>
</dbReference>
<dbReference type="PANTHER" id="PTHR11668:SF300">
    <property type="entry name" value="SERINE_THREONINE-PROTEIN PHOSPHATASE"/>
    <property type="match status" value="1"/>
</dbReference>
<dbReference type="Pfam" id="PF00149">
    <property type="entry name" value="Metallophos"/>
    <property type="match status" value="1"/>
</dbReference>
<dbReference type="EC" id="3.1.3.16" evidence="3"/>
<dbReference type="InterPro" id="IPR011990">
    <property type="entry name" value="TPR-like_helical_dom_sf"/>
</dbReference>
<dbReference type="GO" id="GO:0004722">
    <property type="term" value="F:protein serine/threonine phosphatase activity"/>
    <property type="evidence" value="ECO:0007669"/>
    <property type="project" value="UniProtKB-EC"/>
</dbReference>
<evidence type="ECO:0000256" key="10">
    <source>
        <dbReference type="SAM" id="SignalP"/>
    </source>
</evidence>
<dbReference type="InterPro" id="IPR004843">
    <property type="entry name" value="Calcineurin-like_PHP"/>
</dbReference>
<evidence type="ECO:0000256" key="9">
    <source>
        <dbReference type="ARBA" id="ARBA00048336"/>
    </source>
</evidence>
<feature type="chain" id="PRO_5032375694" description="protein-serine/threonine phosphatase" evidence="10">
    <location>
        <begin position="35"/>
        <end position="1001"/>
    </location>
</feature>
<dbReference type="SUPFAM" id="SSF56300">
    <property type="entry name" value="Metallo-dependent phosphatases"/>
    <property type="match status" value="1"/>
</dbReference>
<dbReference type="InterPro" id="IPR019734">
    <property type="entry name" value="TPR_rpt"/>
</dbReference>
<feature type="domain" description="Serine/threonine specific protein phosphatases" evidence="11">
    <location>
        <begin position="728"/>
        <end position="1001"/>
    </location>
</feature>
<evidence type="ECO:0000256" key="6">
    <source>
        <dbReference type="ARBA" id="ARBA00022912"/>
    </source>
</evidence>
<organism evidence="12 13">
    <name type="scientific">Symbiodinium necroappetens</name>
    <dbReference type="NCBI Taxonomy" id="1628268"/>
    <lineage>
        <taxon>Eukaryota</taxon>
        <taxon>Sar</taxon>
        <taxon>Alveolata</taxon>
        <taxon>Dinophyceae</taxon>
        <taxon>Suessiales</taxon>
        <taxon>Symbiodiniaceae</taxon>
        <taxon>Symbiodinium</taxon>
    </lineage>
</organism>
<dbReference type="SMART" id="SM00028">
    <property type="entry name" value="TPR"/>
    <property type="match status" value="5"/>
</dbReference>
<comment type="caution">
    <text evidence="12">The sequence shown here is derived from an EMBL/GenBank/DDBJ whole genome shotgun (WGS) entry which is preliminary data.</text>
</comment>
<dbReference type="GO" id="GO:0005737">
    <property type="term" value="C:cytoplasm"/>
    <property type="evidence" value="ECO:0007669"/>
    <property type="project" value="TreeGrafter"/>
</dbReference>
<dbReference type="GO" id="GO:0005634">
    <property type="term" value="C:nucleus"/>
    <property type="evidence" value="ECO:0007669"/>
    <property type="project" value="TreeGrafter"/>
</dbReference>
<dbReference type="Pfam" id="PF08238">
    <property type="entry name" value="Sel1"/>
    <property type="match status" value="2"/>
</dbReference>
<evidence type="ECO:0000313" key="13">
    <source>
        <dbReference type="Proteomes" id="UP000601435"/>
    </source>
</evidence>
<comment type="similarity">
    <text evidence="2">Belongs to the PPP phosphatase family. PP-5 (PP-T) subfamily.</text>
</comment>
<dbReference type="Proteomes" id="UP000601435">
    <property type="component" value="Unassembled WGS sequence"/>
</dbReference>
<dbReference type="InterPro" id="IPR029052">
    <property type="entry name" value="Metallo-depent_PP-like"/>
</dbReference>
<keyword evidence="7" id="KW-0464">Manganese</keyword>
<keyword evidence="10" id="KW-0732">Signal</keyword>
<keyword evidence="13" id="KW-1185">Reference proteome</keyword>
<dbReference type="SMART" id="SM00671">
    <property type="entry name" value="SEL1"/>
    <property type="match status" value="2"/>
</dbReference>
<evidence type="ECO:0000256" key="7">
    <source>
        <dbReference type="ARBA" id="ARBA00023211"/>
    </source>
</evidence>
<feature type="signal peptide" evidence="10">
    <location>
        <begin position="1"/>
        <end position="34"/>
    </location>
</feature>
<dbReference type="InterPro" id="IPR006597">
    <property type="entry name" value="Sel1-like"/>
</dbReference>
<comment type="catalytic activity">
    <reaction evidence="9">
        <text>O-phospho-L-threonyl-[protein] + H2O = L-threonyl-[protein] + phosphate</text>
        <dbReference type="Rhea" id="RHEA:47004"/>
        <dbReference type="Rhea" id="RHEA-COMP:11060"/>
        <dbReference type="Rhea" id="RHEA-COMP:11605"/>
        <dbReference type="ChEBI" id="CHEBI:15377"/>
        <dbReference type="ChEBI" id="CHEBI:30013"/>
        <dbReference type="ChEBI" id="CHEBI:43474"/>
        <dbReference type="ChEBI" id="CHEBI:61977"/>
        <dbReference type="EC" id="3.1.3.16"/>
    </reaction>
</comment>